<feature type="compositionally biased region" description="Basic and acidic residues" evidence="14">
    <location>
        <begin position="522"/>
        <end position="531"/>
    </location>
</feature>
<organism evidence="18 19">
    <name type="scientific">Paralvinella palmiformis</name>
    <dbReference type="NCBI Taxonomy" id="53620"/>
    <lineage>
        <taxon>Eukaryota</taxon>
        <taxon>Metazoa</taxon>
        <taxon>Spiralia</taxon>
        <taxon>Lophotrochozoa</taxon>
        <taxon>Annelida</taxon>
        <taxon>Polychaeta</taxon>
        <taxon>Sedentaria</taxon>
        <taxon>Canalipalpata</taxon>
        <taxon>Terebellida</taxon>
        <taxon>Terebelliformia</taxon>
        <taxon>Alvinellidae</taxon>
        <taxon>Paralvinella</taxon>
    </lineage>
</organism>
<dbReference type="InterPro" id="IPR035979">
    <property type="entry name" value="RBD_domain_sf"/>
</dbReference>
<evidence type="ECO:0000256" key="13">
    <source>
        <dbReference type="PROSITE-ProRule" id="PRU00332"/>
    </source>
</evidence>
<evidence type="ECO:0000256" key="3">
    <source>
        <dbReference type="ARBA" id="ARBA00015867"/>
    </source>
</evidence>
<feature type="region of interest" description="Disordered" evidence="14">
    <location>
        <begin position="522"/>
        <end position="550"/>
    </location>
</feature>
<dbReference type="InterPro" id="IPR036388">
    <property type="entry name" value="WH-like_DNA-bd_sf"/>
</dbReference>
<evidence type="ECO:0000256" key="5">
    <source>
        <dbReference type="ARBA" id="ARBA00022782"/>
    </source>
</evidence>
<dbReference type="InterPro" id="IPR045180">
    <property type="entry name" value="La_dom_prot"/>
</dbReference>
<gene>
    <name evidence="18" type="ORF">LSH36_115g01008</name>
</gene>
<feature type="region of interest" description="Disordered" evidence="14">
    <location>
        <begin position="201"/>
        <end position="275"/>
    </location>
</feature>
<feature type="compositionally biased region" description="Basic residues" evidence="14">
    <location>
        <begin position="533"/>
        <end position="549"/>
    </location>
</feature>
<keyword evidence="19" id="KW-1185">Reference proteome</keyword>
<evidence type="ECO:0000256" key="12">
    <source>
        <dbReference type="ARBA" id="ARBA00029640"/>
    </source>
</evidence>
<feature type="domain" description="HTH La-type RNA-binding" evidence="16">
    <location>
        <begin position="20"/>
        <end position="111"/>
    </location>
</feature>
<dbReference type="PRINTS" id="PR00302">
    <property type="entry name" value="LUPUSLA"/>
</dbReference>
<feature type="compositionally biased region" description="Acidic residues" evidence="14">
    <location>
        <begin position="321"/>
        <end position="335"/>
    </location>
</feature>
<keyword evidence="7 13" id="KW-0694">RNA-binding</keyword>
<evidence type="ECO:0000313" key="18">
    <source>
        <dbReference type="EMBL" id="KAK2161495.1"/>
    </source>
</evidence>
<evidence type="ECO:0000256" key="7">
    <source>
        <dbReference type="ARBA" id="ARBA00022884"/>
    </source>
</evidence>
<dbReference type="GO" id="GO:0003723">
    <property type="term" value="F:RNA binding"/>
    <property type="evidence" value="ECO:0007669"/>
    <property type="project" value="UniProtKB-UniRule"/>
</dbReference>
<evidence type="ECO:0000259" key="16">
    <source>
        <dbReference type="PROSITE" id="PS50961"/>
    </source>
</evidence>
<dbReference type="InterPro" id="IPR036390">
    <property type="entry name" value="WH_DNA-bd_sf"/>
</dbReference>
<dbReference type="InterPro" id="IPR000504">
    <property type="entry name" value="RRM_dom"/>
</dbReference>
<feature type="compositionally biased region" description="Polar residues" evidence="14">
    <location>
        <begin position="301"/>
        <end position="312"/>
    </location>
</feature>
<dbReference type="PANTHER" id="PTHR22792:SF62">
    <property type="entry name" value="LA-RELATED PROTEIN 7"/>
    <property type="match status" value="1"/>
</dbReference>
<reference evidence="18" key="1">
    <citation type="journal article" date="2023" name="Mol. Biol. Evol.">
        <title>Third-Generation Sequencing Reveals the Adaptive Role of the Epigenome in Three Deep-Sea Polychaetes.</title>
        <authorList>
            <person name="Perez M."/>
            <person name="Aroh O."/>
            <person name="Sun Y."/>
            <person name="Lan Y."/>
            <person name="Juniper S.K."/>
            <person name="Young C.R."/>
            <person name="Angers B."/>
            <person name="Qian P.Y."/>
        </authorList>
    </citation>
    <scope>NUCLEOTIDE SEQUENCE</scope>
    <source>
        <strain evidence="18">P08H-3</strain>
    </source>
</reference>
<comment type="caution">
    <text evidence="18">The sequence shown here is derived from an EMBL/GenBank/DDBJ whole genome shotgun (WGS) entry which is preliminary data.</text>
</comment>
<proteinExistence type="inferred from homology"/>
<dbReference type="SUPFAM" id="SSF46785">
    <property type="entry name" value="Winged helix' DNA-binding domain"/>
    <property type="match status" value="1"/>
</dbReference>
<comment type="subcellular location">
    <subcellularLocation>
        <location evidence="1">Nucleus</location>
        <location evidence="1">Nucleoplasm</location>
    </subcellularLocation>
</comment>
<comment type="similarity">
    <text evidence="2">Belongs to the LARP7 family.</text>
</comment>
<feature type="compositionally biased region" description="Basic and acidic residues" evidence="14">
    <location>
        <begin position="201"/>
        <end position="217"/>
    </location>
</feature>
<dbReference type="PROSITE" id="PS50102">
    <property type="entry name" value="RRM"/>
    <property type="match status" value="1"/>
</dbReference>
<keyword evidence="9" id="KW-0804">Transcription</keyword>
<feature type="compositionally biased region" description="Basic residues" evidence="14">
    <location>
        <begin position="360"/>
        <end position="371"/>
    </location>
</feature>
<dbReference type="InterPro" id="IPR002344">
    <property type="entry name" value="Lupus_La"/>
</dbReference>
<dbReference type="CDD" id="cd07323">
    <property type="entry name" value="LAM"/>
    <property type="match status" value="1"/>
</dbReference>
<dbReference type="Gene3D" id="3.30.70.330">
    <property type="match status" value="2"/>
</dbReference>
<evidence type="ECO:0000256" key="11">
    <source>
        <dbReference type="ARBA" id="ARBA00023242"/>
    </source>
</evidence>
<dbReference type="InterPro" id="IPR006630">
    <property type="entry name" value="La_HTH"/>
</dbReference>
<keyword evidence="11" id="KW-0539">Nucleus</keyword>
<dbReference type="AlphaFoldDB" id="A0AAD9JZB9"/>
<feature type="region of interest" description="Disordered" evidence="14">
    <location>
        <begin position="290"/>
        <end position="374"/>
    </location>
</feature>
<evidence type="ECO:0000259" key="17">
    <source>
        <dbReference type="PROSITE" id="PS51939"/>
    </source>
</evidence>
<dbReference type="InterPro" id="IPR034887">
    <property type="entry name" value="LARP7_RRM1"/>
</dbReference>
<evidence type="ECO:0000256" key="1">
    <source>
        <dbReference type="ARBA" id="ARBA00004642"/>
    </source>
</evidence>
<accession>A0AAD9JZB9</accession>
<dbReference type="SUPFAM" id="SSF54928">
    <property type="entry name" value="RNA-binding domain, RBD"/>
    <property type="match status" value="2"/>
</dbReference>
<feature type="compositionally biased region" description="Basic and acidic residues" evidence="14">
    <location>
        <begin position="345"/>
        <end position="359"/>
    </location>
</feature>
<dbReference type="GO" id="GO:0007283">
    <property type="term" value="P:spermatogenesis"/>
    <property type="evidence" value="ECO:0007669"/>
    <property type="project" value="UniProtKB-KW"/>
</dbReference>
<evidence type="ECO:0000256" key="14">
    <source>
        <dbReference type="SAM" id="MobiDB-lite"/>
    </source>
</evidence>
<dbReference type="SMART" id="SM00715">
    <property type="entry name" value="LA"/>
    <property type="match status" value="1"/>
</dbReference>
<keyword evidence="10" id="KW-0508">mRNA splicing</keyword>
<keyword evidence="5" id="KW-0221">Differentiation</keyword>
<evidence type="ECO:0000256" key="8">
    <source>
        <dbReference type="ARBA" id="ARBA00023015"/>
    </source>
</evidence>
<dbReference type="Proteomes" id="UP001208570">
    <property type="component" value="Unassembled WGS sequence"/>
</dbReference>
<dbReference type="CDD" id="cd12290">
    <property type="entry name" value="RRM1_LARP7"/>
    <property type="match status" value="1"/>
</dbReference>
<dbReference type="Gene3D" id="1.10.10.10">
    <property type="entry name" value="Winged helix-like DNA-binding domain superfamily/Winged helix DNA-binding domain"/>
    <property type="match status" value="1"/>
</dbReference>
<dbReference type="GO" id="GO:0030154">
    <property type="term" value="P:cell differentiation"/>
    <property type="evidence" value="ECO:0007669"/>
    <property type="project" value="UniProtKB-KW"/>
</dbReference>
<keyword evidence="6" id="KW-0744">Spermatogenesis</keyword>
<feature type="compositionally biased region" description="Polar residues" evidence="14">
    <location>
        <begin position="250"/>
        <end position="269"/>
    </location>
</feature>
<dbReference type="Pfam" id="PF00076">
    <property type="entry name" value="RRM_1"/>
    <property type="match status" value="1"/>
</dbReference>
<keyword evidence="4" id="KW-0507">mRNA processing</keyword>
<dbReference type="GO" id="GO:0008380">
    <property type="term" value="P:RNA splicing"/>
    <property type="evidence" value="ECO:0007669"/>
    <property type="project" value="UniProtKB-KW"/>
</dbReference>
<evidence type="ECO:0000256" key="4">
    <source>
        <dbReference type="ARBA" id="ARBA00022664"/>
    </source>
</evidence>
<dbReference type="PANTHER" id="PTHR22792">
    <property type="entry name" value="LUPUS LA PROTEIN-RELATED"/>
    <property type="match status" value="1"/>
</dbReference>
<dbReference type="Pfam" id="PF05383">
    <property type="entry name" value="La"/>
    <property type="match status" value="1"/>
</dbReference>
<dbReference type="EMBL" id="JAODUP010000115">
    <property type="protein sequence ID" value="KAK2161495.1"/>
    <property type="molecule type" value="Genomic_DNA"/>
</dbReference>
<feature type="domain" description="XRRM" evidence="17">
    <location>
        <begin position="442"/>
        <end position="552"/>
    </location>
</feature>
<evidence type="ECO:0000313" key="19">
    <source>
        <dbReference type="Proteomes" id="UP001208570"/>
    </source>
</evidence>
<evidence type="ECO:0000259" key="15">
    <source>
        <dbReference type="PROSITE" id="PS50102"/>
    </source>
</evidence>
<evidence type="ECO:0000256" key="9">
    <source>
        <dbReference type="ARBA" id="ARBA00023163"/>
    </source>
</evidence>
<dbReference type="GO" id="GO:1990904">
    <property type="term" value="C:ribonucleoprotein complex"/>
    <property type="evidence" value="ECO:0007669"/>
    <property type="project" value="UniProtKB-UniRule"/>
</dbReference>
<dbReference type="Pfam" id="PF08777">
    <property type="entry name" value="RRM_3"/>
    <property type="match status" value="1"/>
</dbReference>
<keyword evidence="8" id="KW-0805">Transcription regulation</keyword>
<sequence>MEDIHTSKENIKEETPKKCHLRLKKICSQIRDQMEFYFSDANLHKDRYLKKLIIQSDNGYVDLAIFAKFNKLKSLTDDMNLVAKALTTSQLLQVSEDRQKVKRKNPLIERKDVDDRTVYVECLPLKVDHEWVKRVFQSCGKVVYVSLPKYKSTGDFKGFGFVEYETVGDAKKACEVLNNPPSSAGDKVGKFPRANKQIRQLEKQLKTQDGETRDPRLAKRGRRQRTVSEGTASEDGSERAKCRKRRRTTSEGADTQPNAPCKNNGTTKPSLPKCLKLDRNSDVKTALSGVQDLGQLDSRPSHSNEQLDQNTVSRKRKMSDSDSEVSSETNVEQESDGVSGSKKVRISEEVEAKSPEDKKSKRRRKRKKKKEVTKLEVPELRVIPKYKWMELKNEYLQLQKACMNQLKKTLRDDKSQPSSDSMAKHDITDVGEIQPQKGRQIEYVAGVIVKVSRNGEMLTRKDVKEHASKLAAVAYVDVKDGDTEGYIRCQSAEDANTLNTSGNETYNYSPLQDEAEKEYWDKIQRDREQKLNSKSKPHPQRGRDKKLRKAEKILLVHQRKHVIFDED</sequence>
<feature type="region of interest" description="Disordered" evidence="14">
    <location>
        <begin position="409"/>
        <end position="433"/>
    </location>
</feature>
<dbReference type="GO" id="GO:0006397">
    <property type="term" value="P:mRNA processing"/>
    <property type="evidence" value="ECO:0007669"/>
    <property type="project" value="UniProtKB-KW"/>
</dbReference>
<name>A0AAD9JZB9_9ANNE</name>
<dbReference type="PROSITE" id="PS51939">
    <property type="entry name" value="XRRM"/>
    <property type="match status" value="1"/>
</dbReference>
<dbReference type="SMART" id="SM00360">
    <property type="entry name" value="RRM"/>
    <property type="match status" value="1"/>
</dbReference>
<feature type="domain" description="RRM" evidence="15">
    <location>
        <begin position="116"/>
        <end position="196"/>
    </location>
</feature>
<evidence type="ECO:0000256" key="6">
    <source>
        <dbReference type="ARBA" id="ARBA00022871"/>
    </source>
</evidence>
<dbReference type="PROSITE" id="PS50961">
    <property type="entry name" value="HTH_LA"/>
    <property type="match status" value="1"/>
</dbReference>
<evidence type="ECO:0000256" key="10">
    <source>
        <dbReference type="ARBA" id="ARBA00023187"/>
    </source>
</evidence>
<protein>
    <recommendedName>
        <fullName evidence="3">La-related protein 7</fullName>
    </recommendedName>
    <alternativeName>
        <fullName evidence="12">La ribonucleoprotein domain family member 7</fullName>
    </alternativeName>
</protein>
<evidence type="ECO:0000256" key="2">
    <source>
        <dbReference type="ARBA" id="ARBA00008680"/>
    </source>
</evidence>
<dbReference type="InterPro" id="IPR012677">
    <property type="entry name" value="Nucleotide-bd_a/b_plait_sf"/>
</dbReference>
<dbReference type="GO" id="GO:0005654">
    <property type="term" value="C:nucleoplasm"/>
    <property type="evidence" value="ECO:0007669"/>
    <property type="project" value="UniProtKB-SubCell"/>
</dbReference>
<dbReference type="InterPro" id="IPR014886">
    <property type="entry name" value="La_xRRM"/>
</dbReference>